<gene>
    <name evidence="2" type="ORF">WMSIL1_LOCUS3092</name>
</gene>
<feature type="non-terminal residue" evidence="2">
    <location>
        <position position="119"/>
    </location>
</feature>
<proteinExistence type="predicted"/>
<evidence type="ECO:0000313" key="2">
    <source>
        <dbReference type="EMBL" id="VUZ42598.1"/>
    </source>
</evidence>
<evidence type="ECO:0000313" key="3">
    <source>
        <dbReference type="Proteomes" id="UP000321570"/>
    </source>
</evidence>
<dbReference type="EMBL" id="CABIJS010000089">
    <property type="protein sequence ID" value="VUZ42598.1"/>
    <property type="molecule type" value="Genomic_DNA"/>
</dbReference>
<feature type="region of interest" description="Disordered" evidence="1">
    <location>
        <begin position="98"/>
        <end position="119"/>
    </location>
</feature>
<feature type="compositionally biased region" description="Basic and acidic residues" evidence="1">
    <location>
        <begin position="98"/>
        <end position="111"/>
    </location>
</feature>
<feature type="non-terminal residue" evidence="2">
    <location>
        <position position="1"/>
    </location>
</feature>
<accession>A0A564Y752</accession>
<dbReference type="InterPro" id="IPR037386">
    <property type="entry name" value="CCDC40"/>
</dbReference>
<evidence type="ECO:0000256" key="1">
    <source>
        <dbReference type="SAM" id="MobiDB-lite"/>
    </source>
</evidence>
<reference evidence="2 3" key="1">
    <citation type="submission" date="2019-07" db="EMBL/GenBank/DDBJ databases">
        <authorList>
            <person name="Jastrzebski P J."/>
            <person name="Paukszto L."/>
            <person name="Jastrzebski P J."/>
        </authorList>
    </citation>
    <scope>NUCLEOTIDE SEQUENCE [LARGE SCALE GENOMIC DNA]</scope>
    <source>
        <strain evidence="2 3">WMS-il1</strain>
    </source>
</reference>
<dbReference type="AlphaFoldDB" id="A0A564Y752"/>
<dbReference type="PANTHER" id="PTHR16275">
    <property type="entry name" value="COILED-COIL DOMAIN-CONTAINING PROTEIN 40"/>
    <property type="match status" value="1"/>
</dbReference>
<dbReference type="GO" id="GO:0035082">
    <property type="term" value="P:axoneme assembly"/>
    <property type="evidence" value="ECO:0007669"/>
    <property type="project" value="InterPro"/>
</dbReference>
<dbReference type="GO" id="GO:0005737">
    <property type="term" value="C:cytoplasm"/>
    <property type="evidence" value="ECO:0007669"/>
    <property type="project" value="TreeGrafter"/>
</dbReference>
<keyword evidence="3" id="KW-1185">Reference proteome</keyword>
<organism evidence="2 3">
    <name type="scientific">Hymenolepis diminuta</name>
    <name type="common">Rat tapeworm</name>
    <dbReference type="NCBI Taxonomy" id="6216"/>
    <lineage>
        <taxon>Eukaryota</taxon>
        <taxon>Metazoa</taxon>
        <taxon>Spiralia</taxon>
        <taxon>Lophotrochozoa</taxon>
        <taxon>Platyhelminthes</taxon>
        <taxon>Cestoda</taxon>
        <taxon>Eucestoda</taxon>
        <taxon>Cyclophyllidea</taxon>
        <taxon>Hymenolepididae</taxon>
        <taxon>Hymenolepis</taxon>
    </lineage>
</organism>
<dbReference type="PANTHER" id="PTHR16275:SF8">
    <property type="entry name" value="COILED-COIL DOMAIN-CONTAINING PROTEIN 40"/>
    <property type="match status" value="1"/>
</dbReference>
<dbReference type="Proteomes" id="UP000321570">
    <property type="component" value="Unassembled WGS sequence"/>
</dbReference>
<name>A0A564Y752_HYMDI</name>
<protein>
    <submittedName>
        <fullName evidence="2">Uncharacterized protein</fullName>
    </submittedName>
</protein>
<sequence>DINERVDEISSISSESFIDNAEDNSTELVVLHPDHPLMKRFQDALQRMLKDHLSKAESELREKSEELKRAKTIHLELGSELYNAQQELSKFQGQLQKKHEENIERQAKREEMDELLVTL</sequence>